<dbReference type="STRING" id="1206085.SAMN05443575_1331"/>
<evidence type="ECO:0000256" key="2">
    <source>
        <dbReference type="SAM" id="Phobius"/>
    </source>
</evidence>
<reference evidence="4" key="1">
    <citation type="submission" date="2016-11" db="EMBL/GenBank/DDBJ databases">
        <authorList>
            <person name="Varghese N."/>
            <person name="Submissions S."/>
        </authorList>
    </citation>
    <scope>NUCLEOTIDE SEQUENCE [LARGE SCALE GENOMIC DNA]</scope>
    <source>
        <strain evidence="4">DSM 45627</strain>
    </source>
</reference>
<keyword evidence="2" id="KW-0812">Transmembrane</keyword>
<organism evidence="3 4">
    <name type="scientific">Jatrophihabitans endophyticus</name>
    <dbReference type="NCBI Taxonomy" id="1206085"/>
    <lineage>
        <taxon>Bacteria</taxon>
        <taxon>Bacillati</taxon>
        <taxon>Actinomycetota</taxon>
        <taxon>Actinomycetes</taxon>
        <taxon>Jatrophihabitantales</taxon>
        <taxon>Jatrophihabitantaceae</taxon>
        <taxon>Jatrophihabitans</taxon>
    </lineage>
</organism>
<keyword evidence="4" id="KW-1185">Reference proteome</keyword>
<accession>A0A1M5GY89</accession>
<evidence type="ECO:0000256" key="1">
    <source>
        <dbReference type="SAM" id="MobiDB-lite"/>
    </source>
</evidence>
<protein>
    <submittedName>
        <fullName evidence="3">Uncharacterized protein</fullName>
    </submittedName>
</protein>
<name>A0A1M5GY89_9ACTN</name>
<evidence type="ECO:0000313" key="3">
    <source>
        <dbReference type="EMBL" id="SHG08678.1"/>
    </source>
</evidence>
<feature type="transmembrane region" description="Helical" evidence="2">
    <location>
        <begin position="101"/>
        <end position="119"/>
    </location>
</feature>
<feature type="region of interest" description="Disordered" evidence="1">
    <location>
        <begin position="877"/>
        <end position="901"/>
    </location>
</feature>
<gene>
    <name evidence="3" type="ORF">SAMN05443575_1331</name>
</gene>
<evidence type="ECO:0000313" key="4">
    <source>
        <dbReference type="Proteomes" id="UP000186132"/>
    </source>
</evidence>
<dbReference type="Proteomes" id="UP000186132">
    <property type="component" value="Unassembled WGS sequence"/>
</dbReference>
<proteinExistence type="predicted"/>
<sequence length="1299" mass="135676">MSGETETGHIVAYLSLDDSAWARTIRQARRDLDALRHERDIDVRVRVDDNGAQAQLAAIRAELDQLRARSRTDIRFRNNARQTRSDIGSIGSSADSSRSRVGLLFDAIVLLGSAAAPLAAVGGGILAGLVPTLASTALGIAGISDMAKSGALDISRYGDDVTTLKQELTTLKAVTAVPLLDGLESGLANSAPLFKVINTDAHQMAGQIGEIASNAGPALLNILTQLDPLFASMGAELVRGSNGLERWAASSTGVQDFVAYVQAELPNVEQTLGNLLETIVHVGQGAGPMGHVTLEAISAVSSAINSLPLPVLRAIVPLLVAWRVASLGLRATTAVVGAIGSAYTQAAGRAQAMGATSMAASLEMRSASAAAAAQVAADNLAQAESALTAARAQQGASASFIASKAEEVAAARAAAIQTAAAAEASAARTVAAGRVAAMGWRAALGPIGALVLILGSLAFAMGDSSDETDDATKANQNYTESVKQSTDALSNANLQATAKTLQDNNALKVLDRLHAGNQQLGTSYGTLANAVNGSKSDFDQLYQSLLDIAGLDKLPDNLADLDKGGQKLNETQKAAVDLADKLRTTRASLHENIDAQKAYNQAQSESVRLAAGGSPAQQAMARALNMTGAEYLAATKAAKQNTDQTNAQAQAMRVASDAAGLLDQAFKKLNGETLDIADARIAQANSLATLTKGLKDNATAWSLSTEAGRNNQQNVNSAIRSAQALGEAVSGGSKMTRKGIEATREALTQERARLKAMGASAGAIRRVDRALSDLNKIPAKKIATTVDTTTAQARIRDLTAKVNAIKQGKVPGVTANTAVGKALIARLNDQINSLQQNRVPQVSALTGPAESALQRVQNYLNALHDKSVNVTVHHNGTVSTGGDSGRSKGGQKFEAAKGGPVHRAAGGDVGMVYGPGTGTSDDVPAMLVDGSYRQPYRLSNGEWISTADATKRNRSALEAANRGATLDVVAMAAGGRVGQITTTRGSGKKDKADYRYGGKTYDTITAAQNARATDIKAVLKLTTQIDTKGLRAFSDAVDGTTSQARAAFRRLYDQMDDAGASDRALAHLRKLDAALLTHTRRRDALRAQLGSPSRSNSTAYDKLEAARSAYSSTYTQARDAARGTFNVASAGVTDQQATPTFGSMQAAARQQALLVTKYVAGVRALAKKLGKSQTGRAMLQQIIDAGPGAYPQVRALLSASASDLSSLVSSQRTINERSSAFGTFAADTFNKAGVTTAQRRVNDLKRDIAAEDRRADRTARVMAKAARAELRNIKLDIYMDGKKVGTASRKGNKKNDRRR</sequence>
<dbReference type="EMBL" id="FQVU01000002">
    <property type="protein sequence ID" value="SHG08678.1"/>
    <property type="molecule type" value="Genomic_DNA"/>
</dbReference>
<keyword evidence="2" id="KW-0472">Membrane</keyword>
<keyword evidence="2" id="KW-1133">Transmembrane helix</keyword>